<protein>
    <recommendedName>
        <fullName evidence="8">BZIP domain-containing protein</fullName>
    </recommendedName>
</protein>
<evidence type="ECO:0000256" key="5">
    <source>
        <dbReference type="ARBA" id="ARBA00023242"/>
    </source>
</evidence>
<dbReference type="GO" id="GO:0003677">
    <property type="term" value="F:DNA binding"/>
    <property type="evidence" value="ECO:0007669"/>
    <property type="project" value="UniProtKB-KW"/>
</dbReference>
<evidence type="ECO:0000313" key="9">
    <source>
        <dbReference type="EnsemblMetazoa" id="ACUA016707-PA"/>
    </source>
</evidence>
<dbReference type="PROSITE" id="PS50217">
    <property type="entry name" value="BZIP"/>
    <property type="match status" value="1"/>
</dbReference>
<dbReference type="AlphaFoldDB" id="A0A182MF12"/>
<feature type="compositionally biased region" description="Polar residues" evidence="7">
    <location>
        <begin position="181"/>
        <end position="195"/>
    </location>
</feature>
<dbReference type="GO" id="GO:0005634">
    <property type="term" value="C:nucleus"/>
    <property type="evidence" value="ECO:0007669"/>
    <property type="project" value="TreeGrafter"/>
</dbReference>
<feature type="compositionally biased region" description="Low complexity" evidence="7">
    <location>
        <begin position="357"/>
        <end position="375"/>
    </location>
</feature>
<feature type="compositionally biased region" description="Low complexity" evidence="7">
    <location>
        <begin position="247"/>
        <end position="262"/>
    </location>
</feature>
<evidence type="ECO:0000259" key="8">
    <source>
        <dbReference type="PROSITE" id="PS50217"/>
    </source>
</evidence>
<dbReference type="GO" id="GO:0003700">
    <property type="term" value="F:DNA-binding transcription factor activity"/>
    <property type="evidence" value="ECO:0007669"/>
    <property type="project" value="InterPro"/>
</dbReference>
<dbReference type="InterPro" id="IPR047229">
    <property type="entry name" value="NFIL3-like"/>
</dbReference>
<dbReference type="VEuPathDB" id="VectorBase:ACUA016707"/>
<feature type="coiled-coil region" evidence="6">
    <location>
        <begin position="758"/>
        <end position="785"/>
    </location>
</feature>
<keyword evidence="5" id="KW-0539">Nucleus</keyword>
<dbReference type="PANTHER" id="PTHR15284:SF0">
    <property type="entry name" value="GH23983P"/>
    <property type="match status" value="1"/>
</dbReference>
<feature type="region of interest" description="Disordered" evidence="7">
    <location>
        <begin position="1"/>
        <end position="63"/>
    </location>
</feature>
<sequence length="802" mass="85487">MMVADFVTRQQNGSPLNGEIPGQNHNSNSNMPAHSALLMSNNSSNSNSSGRASPHTSSESEFPQNGYELSAHLKRKELFSQRKQREFIPDNKKDDSYWDRRRRNNEAAKRSREKRRFNDMVLEQRVVELTKENHVLKAQLDAIKSKYNICGENLVSVDQIMATLPTNEQVLSSTKRVKLANGSSQGRSISPTGSTIGFPLSRSPSRQPQATSPSQSHGRASSPHSPPAGNGTPHLQQTLLAVVQNAPTTTTSPGGVSSIPSSQQAPVIHPNPNVESPPPAASGSSPTVSSGGAIQHTNGGATYLSPVHAIYRNGSIIEYERATEGGKLSTIEGNGRSPSQIRLELIERNLDDHHHLQQQLAQQQHHHQQQLASSSQHHHHYSHHSREVIRESVIDHHHPHHHHPQHHHQPQHQSHPHQQHLQQQQQQAHPHHLHQRVLVSSGELDRDERSPSPTLTPSAAPRFGSPTTTTTSSAAPISSTSPPTIISSTSPAGSPPAHVPVAHAHSHHYPPHHHPHHPHHIAAHHAHPPHFVVGASSPYASSALPASGYPLTAAAVAAYASGAGALYGSPPRTTEIASALLTANVLNLSRRAPSPYDLSPPQTASSTGSAGSTSGGEEEPDREREIHEHANSLPVKLRHKSHLGDKDAATALLALQNIKQEPIGHRSSSPAWDDGDGSSDERDSGISTNEWPTKAEQKMMVPLPASPPSATSSSSSSSSAGSASGTGAIVSTAAMAAAAAAVAAAAGKITSIPASVVISKKTEENIHLQSKLARLESEVATIKNMMISNTTGSGFGVTAAAQ</sequence>
<keyword evidence="10" id="KW-1185">Reference proteome</keyword>
<dbReference type="Gene3D" id="1.20.5.170">
    <property type="match status" value="1"/>
</dbReference>
<feature type="compositionally biased region" description="Low complexity" evidence="7">
    <location>
        <begin position="451"/>
        <end position="492"/>
    </location>
</feature>
<dbReference type="InterPro" id="IPR047106">
    <property type="entry name" value="NFIL3-like_bZIP"/>
</dbReference>
<dbReference type="EMBL" id="AXCM01007999">
    <property type="status" value="NOT_ANNOTATED_CDS"/>
    <property type="molecule type" value="Genomic_DNA"/>
</dbReference>
<reference evidence="9" key="2">
    <citation type="submission" date="2020-05" db="UniProtKB">
        <authorList>
            <consortium name="EnsemblMetazoa"/>
        </authorList>
    </citation>
    <scope>IDENTIFICATION</scope>
    <source>
        <strain evidence="9">A-37</strain>
    </source>
</reference>
<feature type="region of interest" description="Disordered" evidence="7">
    <location>
        <begin position="660"/>
        <end position="725"/>
    </location>
</feature>
<dbReference type="SUPFAM" id="SSF57959">
    <property type="entry name" value="Leucine zipper domain"/>
    <property type="match status" value="1"/>
</dbReference>
<feature type="region of interest" description="Disordered" evidence="7">
    <location>
        <begin position="247"/>
        <end position="294"/>
    </location>
</feature>
<feature type="compositionally biased region" description="Low complexity" evidence="7">
    <location>
        <begin position="419"/>
        <end position="428"/>
    </location>
</feature>
<feature type="domain" description="BZIP" evidence="8">
    <location>
        <begin position="94"/>
        <end position="148"/>
    </location>
</feature>
<evidence type="ECO:0000256" key="2">
    <source>
        <dbReference type="ARBA" id="ARBA00023015"/>
    </source>
</evidence>
<feature type="region of interest" description="Disordered" evidence="7">
    <location>
        <begin position="91"/>
        <end position="113"/>
    </location>
</feature>
<accession>A0A182MF12</accession>
<feature type="compositionally biased region" description="Polar residues" evidence="7">
    <location>
        <begin position="202"/>
        <end position="223"/>
    </location>
</feature>
<feature type="region of interest" description="Disordered" evidence="7">
    <location>
        <begin position="175"/>
        <end position="234"/>
    </location>
</feature>
<feature type="compositionally biased region" description="Low complexity" evidence="7">
    <location>
        <begin position="281"/>
        <end position="293"/>
    </location>
</feature>
<feature type="compositionally biased region" description="Low complexity" evidence="7">
    <location>
        <begin position="603"/>
        <end position="612"/>
    </location>
</feature>
<feature type="region of interest" description="Disordered" evidence="7">
    <location>
        <begin position="356"/>
        <end position="386"/>
    </location>
</feature>
<feature type="compositionally biased region" description="Polar residues" evidence="7">
    <location>
        <begin position="50"/>
        <end position="63"/>
    </location>
</feature>
<feature type="compositionally biased region" description="Low complexity" evidence="7">
    <location>
        <begin position="40"/>
        <end position="49"/>
    </location>
</feature>
<feature type="compositionally biased region" description="Basic and acidic residues" evidence="7">
    <location>
        <begin position="621"/>
        <end position="630"/>
    </location>
</feature>
<keyword evidence="2" id="KW-0805">Transcription regulation</keyword>
<feature type="region of interest" description="Disordered" evidence="7">
    <location>
        <begin position="398"/>
        <end position="522"/>
    </location>
</feature>
<feature type="region of interest" description="Disordered" evidence="7">
    <location>
        <begin position="592"/>
        <end position="640"/>
    </location>
</feature>
<feature type="compositionally biased region" description="Polar residues" evidence="7">
    <location>
        <begin position="23"/>
        <end position="32"/>
    </location>
</feature>
<reference evidence="10" key="1">
    <citation type="submission" date="2013-09" db="EMBL/GenBank/DDBJ databases">
        <title>The Genome Sequence of Anopheles culicifacies species A.</title>
        <authorList>
            <consortium name="The Broad Institute Genomics Platform"/>
            <person name="Neafsey D.E."/>
            <person name="Besansky N."/>
            <person name="Howell P."/>
            <person name="Walton C."/>
            <person name="Young S.K."/>
            <person name="Zeng Q."/>
            <person name="Gargeya S."/>
            <person name="Fitzgerald M."/>
            <person name="Haas B."/>
            <person name="Abouelleil A."/>
            <person name="Allen A.W."/>
            <person name="Alvarado L."/>
            <person name="Arachchi H.M."/>
            <person name="Berlin A.M."/>
            <person name="Chapman S.B."/>
            <person name="Gainer-Dewar J."/>
            <person name="Goldberg J."/>
            <person name="Griggs A."/>
            <person name="Gujja S."/>
            <person name="Hansen M."/>
            <person name="Howarth C."/>
            <person name="Imamovic A."/>
            <person name="Ireland A."/>
            <person name="Larimer J."/>
            <person name="McCowan C."/>
            <person name="Murphy C."/>
            <person name="Pearson M."/>
            <person name="Poon T.W."/>
            <person name="Priest M."/>
            <person name="Roberts A."/>
            <person name="Saif S."/>
            <person name="Shea T."/>
            <person name="Sisk P."/>
            <person name="Sykes S."/>
            <person name="Wortman J."/>
            <person name="Nusbaum C."/>
            <person name="Birren B."/>
        </authorList>
    </citation>
    <scope>NUCLEOTIDE SEQUENCE [LARGE SCALE GENOMIC DNA]</scope>
    <source>
        <strain evidence="10">A-37</strain>
    </source>
</reference>
<dbReference type="PANTHER" id="PTHR15284">
    <property type="entry name" value="NUCLEAR FACTOR INTERLEUKIN-3-REGULATED PROTEIN"/>
    <property type="match status" value="1"/>
</dbReference>
<feature type="compositionally biased region" description="Basic and acidic residues" evidence="7">
    <location>
        <begin position="91"/>
        <end position="110"/>
    </location>
</feature>
<evidence type="ECO:0000256" key="1">
    <source>
        <dbReference type="ARBA" id="ARBA00006079"/>
    </source>
</evidence>
<dbReference type="STRING" id="139723.A0A182MF12"/>
<evidence type="ECO:0000256" key="6">
    <source>
        <dbReference type="SAM" id="Coils"/>
    </source>
</evidence>
<keyword evidence="6" id="KW-0175">Coiled coil</keyword>
<dbReference type="InterPro" id="IPR046347">
    <property type="entry name" value="bZIP_sf"/>
</dbReference>
<comment type="similarity">
    <text evidence="1">Belongs to the bZIP family. NFIL3 subfamily.</text>
</comment>
<dbReference type="Proteomes" id="UP000075883">
    <property type="component" value="Unassembled WGS sequence"/>
</dbReference>
<dbReference type="Pfam" id="PF07716">
    <property type="entry name" value="bZIP_2"/>
    <property type="match status" value="1"/>
</dbReference>
<dbReference type="EnsemblMetazoa" id="ACUA016707-RA">
    <property type="protein sequence ID" value="ACUA016707-PA"/>
    <property type="gene ID" value="ACUA016707"/>
</dbReference>
<evidence type="ECO:0000256" key="3">
    <source>
        <dbReference type="ARBA" id="ARBA00023125"/>
    </source>
</evidence>
<evidence type="ECO:0000256" key="4">
    <source>
        <dbReference type="ARBA" id="ARBA00023163"/>
    </source>
</evidence>
<feature type="compositionally biased region" description="Low complexity" evidence="7">
    <location>
        <begin position="708"/>
        <end position="725"/>
    </location>
</feature>
<dbReference type="GO" id="GO:0007623">
    <property type="term" value="P:circadian rhythm"/>
    <property type="evidence" value="ECO:0007669"/>
    <property type="project" value="TreeGrafter"/>
</dbReference>
<dbReference type="CDD" id="cd14694">
    <property type="entry name" value="bZIP_NFIL3"/>
    <property type="match status" value="1"/>
</dbReference>
<dbReference type="FunFam" id="1.20.5.170:FF:000025">
    <property type="entry name" value="nuclear factor interleukin-3-regulated protein-like"/>
    <property type="match status" value="1"/>
</dbReference>
<dbReference type="SMART" id="SM00338">
    <property type="entry name" value="BRLZ"/>
    <property type="match status" value="1"/>
</dbReference>
<evidence type="ECO:0000256" key="7">
    <source>
        <dbReference type="SAM" id="MobiDB-lite"/>
    </source>
</evidence>
<keyword evidence="3" id="KW-0238">DNA-binding</keyword>
<feature type="compositionally biased region" description="Basic residues" evidence="7">
    <location>
        <begin position="398"/>
        <end position="418"/>
    </location>
</feature>
<keyword evidence="4" id="KW-0804">Transcription</keyword>
<evidence type="ECO:0000313" key="10">
    <source>
        <dbReference type="Proteomes" id="UP000075883"/>
    </source>
</evidence>
<feature type="compositionally biased region" description="Basic residues" evidence="7">
    <location>
        <begin position="504"/>
        <end position="522"/>
    </location>
</feature>
<organism evidence="9 10">
    <name type="scientific">Anopheles culicifacies</name>
    <dbReference type="NCBI Taxonomy" id="139723"/>
    <lineage>
        <taxon>Eukaryota</taxon>
        <taxon>Metazoa</taxon>
        <taxon>Ecdysozoa</taxon>
        <taxon>Arthropoda</taxon>
        <taxon>Hexapoda</taxon>
        <taxon>Insecta</taxon>
        <taxon>Pterygota</taxon>
        <taxon>Neoptera</taxon>
        <taxon>Endopterygota</taxon>
        <taxon>Diptera</taxon>
        <taxon>Nematocera</taxon>
        <taxon>Culicoidea</taxon>
        <taxon>Culicidae</taxon>
        <taxon>Anophelinae</taxon>
        <taxon>Anopheles</taxon>
        <taxon>culicifacies species complex</taxon>
    </lineage>
</organism>
<dbReference type="InterPro" id="IPR004827">
    <property type="entry name" value="bZIP"/>
</dbReference>
<name>A0A182MF12_9DIPT</name>
<proteinExistence type="inferred from homology"/>
<dbReference type="PROSITE" id="PS00036">
    <property type="entry name" value="BZIP_BASIC"/>
    <property type="match status" value="1"/>
</dbReference>